<proteinExistence type="predicted"/>
<gene>
    <name evidence="1" type="ORF">JHE00_16765</name>
</gene>
<comment type="caution">
    <text evidence="1">The sequence shown here is derived from an EMBL/GenBank/DDBJ whole genome shotgun (WGS) entry which is preliminary data.</text>
</comment>
<keyword evidence="2" id="KW-1185">Reference proteome</keyword>
<dbReference type="EMBL" id="JAENJH010000003">
    <property type="protein sequence ID" value="MBK1785985.1"/>
    <property type="molecule type" value="Genomic_DNA"/>
</dbReference>
<dbReference type="Proteomes" id="UP000635245">
    <property type="component" value="Unassembled WGS sequence"/>
</dbReference>
<dbReference type="RefSeq" id="WP_200318977.1">
    <property type="nucleotide sequence ID" value="NZ_JAENJH010000003.1"/>
</dbReference>
<reference evidence="1" key="1">
    <citation type="submission" date="2020-12" db="EMBL/GenBank/DDBJ databases">
        <title>Prauserella sp. ASG 168, a novel actinomycete isolated from cave rock.</title>
        <authorList>
            <person name="Suriyachadkun C."/>
        </authorList>
    </citation>
    <scope>NUCLEOTIDE SEQUENCE</scope>
    <source>
        <strain evidence="1">ASG 168</strain>
    </source>
</reference>
<evidence type="ECO:0000313" key="1">
    <source>
        <dbReference type="EMBL" id="MBK1785985.1"/>
    </source>
</evidence>
<protein>
    <submittedName>
        <fullName evidence="1">Uncharacterized protein</fullName>
    </submittedName>
</protein>
<accession>A0A934QTC6</accession>
<name>A0A934QTC6_9PSEU</name>
<dbReference type="AlphaFoldDB" id="A0A934QTC6"/>
<organism evidence="1 2">
    <name type="scientific">Prauserella cavernicola</name>
    <dbReference type="NCBI Taxonomy" id="2800127"/>
    <lineage>
        <taxon>Bacteria</taxon>
        <taxon>Bacillati</taxon>
        <taxon>Actinomycetota</taxon>
        <taxon>Actinomycetes</taxon>
        <taxon>Pseudonocardiales</taxon>
        <taxon>Pseudonocardiaceae</taxon>
        <taxon>Prauserella</taxon>
    </lineage>
</organism>
<sequence>MSRDEREVVLSAEQCAEIASALADDDTRKAEVMLYAAQHPHEELTAEESFTEQERQWAMQVRALRPAAEVELGRAVERLDAAVHSEVRDLIDRNTLGDGSATGPLRTLGVHLLERSASILERAGLPLDGLDIVCGETRARVETLVSGAQVLEVGSWAVAVDELRDLADAVSRASANFNRHVKRVQRQGSTPPTRSVAAHLPRRQWEALEAAFDDMCSASDGDVEPLHDRARGILETLRPRSLRLRPQQCGVEHECYEVIGALSQFVDGDVDDPQFRRELGHSLIQLGGSMSAGPDEPPAPTGDVEAMIRRIDRAVDADVTALYARTNAGDDTALPLLRRRAFHLLELGICEAGEAGIDVGDIETAVEVAFEVSDR</sequence>
<evidence type="ECO:0000313" key="2">
    <source>
        <dbReference type="Proteomes" id="UP000635245"/>
    </source>
</evidence>